<protein>
    <recommendedName>
        <fullName evidence="11">Protein kinase domain-containing protein</fullName>
    </recommendedName>
</protein>
<dbReference type="PROSITE" id="PS00108">
    <property type="entry name" value="PROTEIN_KINASE_ST"/>
    <property type="match status" value="1"/>
</dbReference>
<evidence type="ECO:0000256" key="6">
    <source>
        <dbReference type="ARBA" id="ARBA00047899"/>
    </source>
</evidence>
<evidence type="ECO:0000256" key="1">
    <source>
        <dbReference type="ARBA" id="ARBA00022527"/>
    </source>
</evidence>
<name>A0ABD2LZ84_9BILA</name>
<dbReference type="Proteomes" id="UP001620626">
    <property type="component" value="Unassembled WGS sequence"/>
</dbReference>
<dbReference type="InterPro" id="IPR030616">
    <property type="entry name" value="Aur-like"/>
</dbReference>
<keyword evidence="1" id="KW-0723">Serine/threonine-protein kinase</keyword>
<keyword evidence="5 9" id="KW-0067">ATP-binding</keyword>
<dbReference type="EMBL" id="JBICBT010000209">
    <property type="protein sequence ID" value="KAL3120461.1"/>
    <property type="molecule type" value="Genomic_DNA"/>
</dbReference>
<dbReference type="PANTHER" id="PTHR24350">
    <property type="entry name" value="SERINE/THREONINE-PROTEIN KINASE IAL-RELATED"/>
    <property type="match status" value="1"/>
</dbReference>
<feature type="domain" description="Protein kinase" evidence="11">
    <location>
        <begin position="1"/>
        <end position="111"/>
    </location>
</feature>
<reference evidence="12 13" key="1">
    <citation type="submission" date="2024-10" db="EMBL/GenBank/DDBJ databases">
        <authorList>
            <person name="Kim D."/>
        </authorList>
    </citation>
    <scope>NUCLEOTIDE SEQUENCE [LARGE SCALE GENOMIC DNA]</scope>
    <source>
        <strain evidence="12">BH-2024</strain>
    </source>
</reference>
<dbReference type="GO" id="GO:0004674">
    <property type="term" value="F:protein serine/threonine kinase activity"/>
    <property type="evidence" value="ECO:0007669"/>
    <property type="project" value="UniProtKB-KW"/>
</dbReference>
<feature type="active site" description="Proton acceptor" evidence="8">
    <location>
        <position position="74"/>
    </location>
</feature>
<keyword evidence="3 9" id="KW-0547">Nucleotide-binding</keyword>
<dbReference type="InterPro" id="IPR000719">
    <property type="entry name" value="Prot_kinase_dom"/>
</dbReference>
<dbReference type="Pfam" id="PF00069">
    <property type="entry name" value="Pkinase"/>
    <property type="match status" value="1"/>
</dbReference>
<evidence type="ECO:0000256" key="9">
    <source>
        <dbReference type="PIRSR" id="PIRSR630616-2"/>
    </source>
</evidence>
<feature type="binding site" evidence="9">
    <location>
        <begin position="78"/>
        <end position="79"/>
    </location>
    <ligand>
        <name>ATP</name>
        <dbReference type="ChEBI" id="CHEBI:30616"/>
    </ligand>
</feature>
<evidence type="ECO:0000256" key="4">
    <source>
        <dbReference type="ARBA" id="ARBA00022777"/>
    </source>
</evidence>
<evidence type="ECO:0000259" key="11">
    <source>
        <dbReference type="PROSITE" id="PS50011"/>
    </source>
</evidence>
<dbReference type="InterPro" id="IPR008271">
    <property type="entry name" value="Ser/Thr_kinase_AS"/>
</dbReference>
<evidence type="ECO:0000256" key="8">
    <source>
        <dbReference type="PIRSR" id="PIRSR630616-1"/>
    </source>
</evidence>
<dbReference type="Gene3D" id="1.10.510.10">
    <property type="entry name" value="Transferase(Phosphotransferase) domain 1"/>
    <property type="match status" value="1"/>
</dbReference>
<comment type="catalytic activity">
    <reaction evidence="7">
        <text>L-seryl-[protein] + ATP = O-phospho-L-seryl-[protein] + ADP + H(+)</text>
        <dbReference type="Rhea" id="RHEA:17989"/>
        <dbReference type="Rhea" id="RHEA-COMP:9863"/>
        <dbReference type="Rhea" id="RHEA-COMP:11604"/>
        <dbReference type="ChEBI" id="CHEBI:15378"/>
        <dbReference type="ChEBI" id="CHEBI:29999"/>
        <dbReference type="ChEBI" id="CHEBI:30616"/>
        <dbReference type="ChEBI" id="CHEBI:83421"/>
        <dbReference type="ChEBI" id="CHEBI:456216"/>
        <dbReference type="EC" id="2.7.11.1"/>
    </reaction>
</comment>
<dbReference type="PROSITE" id="PS50011">
    <property type="entry name" value="PROTEIN_KINASE_DOM"/>
    <property type="match status" value="1"/>
</dbReference>
<evidence type="ECO:0000256" key="7">
    <source>
        <dbReference type="ARBA" id="ARBA00048679"/>
    </source>
</evidence>
<feature type="binding site" evidence="9">
    <location>
        <position position="92"/>
    </location>
    <ligand>
        <name>ATP</name>
        <dbReference type="ChEBI" id="CHEBI:30616"/>
    </ligand>
</feature>
<dbReference type="SUPFAM" id="SSF56112">
    <property type="entry name" value="Protein kinase-like (PK-like)"/>
    <property type="match status" value="1"/>
</dbReference>
<comment type="catalytic activity">
    <reaction evidence="6">
        <text>L-threonyl-[protein] + ATP = O-phospho-L-threonyl-[protein] + ADP + H(+)</text>
        <dbReference type="Rhea" id="RHEA:46608"/>
        <dbReference type="Rhea" id="RHEA-COMP:11060"/>
        <dbReference type="Rhea" id="RHEA-COMP:11605"/>
        <dbReference type="ChEBI" id="CHEBI:15378"/>
        <dbReference type="ChEBI" id="CHEBI:30013"/>
        <dbReference type="ChEBI" id="CHEBI:30616"/>
        <dbReference type="ChEBI" id="CHEBI:61977"/>
        <dbReference type="ChEBI" id="CHEBI:456216"/>
        <dbReference type="EC" id="2.7.11.1"/>
    </reaction>
</comment>
<organism evidence="12 13">
    <name type="scientific">Heterodera trifolii</name>
    <dbReference type="NCBI Taxonomy" id="157864"/>
    <lineage>
        <taxon>Eukaryota</taxon>
        <taxon>Metazoa</taxon>
        <taxon>Ecdysozoa</taxon>
        <taxon>Nematoda</taxon>
        <taxon>Chromadorea</taxon>
        <taxon>Rhabditida</taxon>
        <taxon>Tylenchina</taxon>
        <taxon>Tylenchomorpha</taxon>
        <taxon>Tylenchoidea</taxon>
        <taxon>Heteroderidae</taxon>
        <taxon>Heteroderinae</taxon>
        <taxon>Heterodera</taxon>
    </lineage>
</organism>
<proteinExistence type="predicted"/>
<gene>
    <name evidence="12" type="ORF">niasHT_000579</name>
</gene>
<keyword evidence="4" id="KW-0418">Kinase</keyword>
<feature type="cross-link" description="Glycyl lysine isopeptide (Lys-Gly) (interchain with G-Cter in SUMO2)" evidence="10">
    <location>
        <position position="76"/>
    </location>
</feature>
<accession>A0ABD2LZ84</accession>
<evidence type="ECO:0000313" key="13">
    <source>
        <dbReference type="Proteomes" id="UP001620626"/>
    </source>
</evidence>
<dbReference type="AlphaFoldDB" id="A0ABD2LZ84"/>
<evidence type="ECO:0000313" key="12">
    <source>
        <dbReference type="EMBL" id="KAL3120461.1"/>
    </source>
</evidence>
<dbReference type="InterPro" id="IPR011009">
    <property type="entry name" value="Kinase-like_dom_sf"/>
</dbReference>
<evidence type="ECO:0000256" key="5">
    <source>
        <dbReference type="ARBA" id="ARBA00022840"/>
    </source>
</evidence>
<sequence>MELNKSDEGSDAKHRGDVSQPIWPHHYFGWCNEQCMLEHLRKNGPVDEATCRGWILQLTKALAYLHRKRIVHRDLKLENILVYSDEQLKLTDFGFARTVWSLCGKEKLGRR</sequence>
<evidence type="ECO:0000256" key="10">
    <source>
        <dbReference type="PIRSR" id="PIRSR630616-3"/>
    </source>
</evidence>
<comment type="caution">
    <text evidence="12">The sequence shown here is derived from an EMBL/GenBank/DDBJ whole genome shotgun (WGS) entry which is preliminary data.</text>
</comment>
<evidence type="ECO:0000256" key="2">
    <source>
        <dbReference type="ARBA" id="ARBA00022679"/>
    </source>
</evidence>
<dbReference type="GO" id="GO:0005524">
    <property type="term" value="F:ATP binding"/>
    <property type="evidence" value="ECO:0007669"/>
    <property type="project" value="UniProtKB-KW"/>
</dbReference>
<evidence type="ECO:0000256" key="3">
    <source>
        <dbReference type="ARBA" id="ARBA00022741"/>
    </source>
</evidence>
<keyword evidence="2" id="KW-0808">Transferase</keyword>
<keyword evidence="13" id="KW-1185">Reference proteome</keyword>